<dbReference type="SFLD" id="SFLDG01135">
    <property type="entry name" value="C1.5.6:_HAD__Beta-PGM__Phospha"/>
    <property type="match status" value="1"/>
</dbReference>
<dbReference type="PANTHER" id="PTHR18901">
    <property type="entry name" value="2-DEOXYGLUCOSE-6-PHOSPHATE PHOSPHATASE 2"/>
    <property type="match status" value="1"/>
</dbReference>
<dbReference type="Gene3D" id="3.40.50.1000">
    <property type="entry name" value="HAD superfamily/HAD-like"/>
    <property type="match status" value="1"/>
</dbReference>
<dbReference type="SFLD" id="SFLDS00003">
    <property type="entry name" value="Haloacid_Dehalogenase"/>
    <property type="match status" value="1"/>
</dbReference>
<name>A0A1I3VE90_9HYPH</name>
<dbReference type="Pfam" id="PF00702">
    <property type="entry name" value="Hydrolase"/>
    <property type="match status" value="1"/>
</dbReference>
<evidence type="ECO:0000313" key="1">
    <source>
        <dbReference type="EMBL" id="SFJ93303.1"/>
    </source>
</evidence>
<dbReference type="SFLD" id="SFLDG01129">
    <property type="entry name" value="C1.5:_HAD__Beta-PGM__Phosphata"/>
    <property type="match status" value="1"/>
</dbReference>
<evidence type="ECO:0000313" key="2">
    <source>
        <dbReference type="Proteomes" id="UP000199598"/>
    </source>
</evidence>
<dbReference type="InterPro" id="IPR006439">
    <property type="entry name" value="HAD-SF_hydro_IA"/>
</dbReference>
<dbReference type="SUPFAM" id="SSF56784">
    <property type="entry name" value="HAD-like"/>
    <property type="match status" value="1"/>
</dbReference>
<dbReference type="RefSeq" id="WP_063308961.1">
    <property type="nucleotide sequence ID" value="NZ_FOSK01000001.1"/>
</dbReference>
<organism evidence="1 2">
    <name type="scientific">Pseudovibrio ascidiaceicola</name>
    <dbReference type="NCBI Taxonomy" id="285279"/>
    <lineage>
        <taxon>Bacteria</taxon>
        <taxon>Pseudomonadati</taxon>
        <taxon>Pseudomonadota</taxon>
        <taxon>Alphaproteobacteria</taxon>
        <taxon>Hyphomicrobiales</taxon>
        <taxon>Stappiaceae</taxon>
        <taxon>Pseudovibrio</taxon>
    </lineage>
</organism>
<dbReference type="NCBIfam" id="TIGR01509">
    <property type="entry name" value="HAD-SF-IA-v3"/>
    <property type="match status" value="1"/>
</dbReference>
<gene>
    <name evidence="1" type="ORF">SAMN04488518_101330</name>
</gene>
<keyword evidence="2" id="KW-1185">Reference proteome</keyword>
<dbReference type="InterPro" id="IPR036412">
    <property type="entry name" value="HAD-like_sf"/>
</dbReference>
<dbReference type="EMBL" id="FOSK01000001">
    <property type="protein sequence ID" value="SFJ93303.1"/>
    <property type="molecule type" value="Genomic_DNA"/>
</dbReference>
<proteinExistence type="predicted"/>
<sequence>MKPELVIFDCDGILVDTETIANEVLSDFMKKIGLDFSPLECHHRFTGTAMDTIKEEAERLSGEKLPDDWAAQVRQADLVAFEAGIEPIPGILDVVAHLKAEGIPFCVGSSGRYEKMQMTLGSSGLWETFKDVLYSAQDCKMGKPAPDIFLYAAKGMGFKPEQCVVIEDSIAGIKAAKAAGMRVFNYTGDVNADIEQAKSLGATTFGHMSELPALLGLEALDQTTA</sequence>
<protein>
    <submittedName>
        <fullName evidence="1">Haloacid dehalogenase superfamily, subfamily IA, variant 3 with third motif having DD or ED</fullName>
    </submittedName>
</protein>
<dbReference type="Gene3D" id="1.10.150.240">
    <property type="entry name" value="Putative phosphatase, domain 2"/>
    <property type="match status" value="1"/>
</dbReference>
<accession>A0A1I3VE90</accession>
<reference evidence="1 2" key="1">
    <citation type="submission" date="2016-10" db="EMBL/GenBank/DDBJ databases">
        <authorList>
            <person name="Varghese N."/>
            <person name="Submissions S."/>
        </authorList>
    </citation>
    <scope>NUCLEOTIDE SEQUENCE [LARGE SCALE GENOMIC DNA]</scope>
    <source>
        <strain evidence="1 2">DSM 16392</strain>
    </source>
</reference>
<comment type="caution">
    <text evidence="1">The sequence shown here is derived from an EMBL/GenBank/DDBJ whole genome shotgun (WGS) entry which is preliminary data.</text>
</comment>
<dbReference type="PANTHER" id="PTHR18901:SF38">
    <property type="entry name" value="PSEUDOURIDINE-5'-PHOSPHATASE"/>
    <property type="match status" value="1"/>
</dbReference>
<dbReference type="InterPro" id="IPR023214">
    <property type="entry name" value="HAD_sf"/>
</dbReference>
<dbReference type="InterPro" id="IPR023198">
    <property type="entry name" value="PGP-like_dom2"/>
</dbReference>
<dbReference type="Proteomes" id="UP000199598">
    <property type="component" value="Unassembled WGS sequence"/>
</dbReference>